<feature type="region of interest" description="Disordered" evidence="1">
    <location>
        <begin position="63"/>
        <end position="109"/>
    </location>
</feature>
<sequence>MFEPKNPFAPENTAHASKEQADLRPVSWSELNARLAAAREFRLAFGEDDRGEAASFDAEVARQVAHLHESPEPDGKNRVNPDHSTDGKRTDGNTAPRQENWRPATRGKE</sequence>
<dbReference type="RefSeq" id="WP_346784908.1">
    <property type="nucleotide sequence ID" value="NZ_JBDLBR010000003.1"/>
</dbReference>
<comment type="caution">
    <text evidence="2">The sequence shown here is derived from an EMBL/GenBank/DDBJ whole genome shotgun (WGS) entry which is preliminary data.</text>
</comment>
<dbReference type="EMBL" id="JBDLBR010000003">
    <property type="protein sequence ID" value="MEN7537454.1"/>
    <property type="molecule type" value="Genomic_DNA"/>
</dbReference>
<protein>
    <submittedName>
        <fullName evidence="2">Uncharacterized protein</fullName>
    </submittedName>
</protein>
<feature type="region of interest" description="Disordered" evidence="1">
    <location>
        <begin position="1"/>
        <end position="24"/>
    </location>
</feature>
<proteinExistence type="predicted"/>
<evidence type="ECO:0000256" key="1">
    <source>
        <dbReference type="SAM" id="MobiDB-lite"/>
    </source>
</evidence>
<evidence type="ECO:0000313" key="2">
    <source>
        <dbReference type="EMBL" id="MEN7537454.1"/>
    </source>
</evidence>
<organism evidence="2 3">
    <name type="scientific">Aurantiacibacter flavus</name>
    <dbReference type="NCBI Taxonomy" id="3145232"/>
    <lineage>
        <taxon>Bacteria</taxon>
        <taxon>Pseudomonadati</taxon>
        <taxon>Pseudomonadota</taxon>
        <taxon>Alphaproteobacteria</taxon>
        <taxon>Sphingomonadales</taxon>
        <taxon>Erythrobacteraceae</taxon>
        <taxon>Aurantiacibacter</taxon>
    </lineage>
</organism>
<dbReference type="Proteomes" id="UP001484535">
    <property type="component" value="Unassembled WGS sequence"/>
</dbReference>
<gene>
    <name evidence="2" type="ORF">ABDJ38_09740</name>
</gene>
<feature type="compositionally biased region" description="Basic and acidic residues" evidence="1">
    <location>
        <begin position="66"/>
        <end position="91"/>
    </location>
</feature>
<keyword evidence="3" id="KW-1185">Reference proteome</keyword>
<reference evidence="2 3" key="1">
    <citation type="submission" date="2024-05" db="EMBL/GenBank/DDBJ databases">
        <authorList>
            <person name="Park S."/>
        </authorList>
    </citation>
    <scope>NUCLEOTIDE SEQUENCE [LARGE SCALE GENOMIC DNA]</scope>
    <source>
        <strain evidence="2 3">DGU5</strain>
    </source>
</reference>
<evidence type="ECO:0000313" key="3">
    <source>
        <dbReference type="Proteomes" id="UP001484535"/>
    </source>
</evidence>
<accession>A0ABV0CX52</accession>
<name>A0ABV0CX52_9SPHN</name>